<dbReference type="Proteomes" id="UP001056120">
    <property type="component" value="Linkage Group LG05"/>
</dbReference>
<reference evidence="1 2" key="2">
    <citation type="journal article" date="2022" name="Mol. Ecol. Resour.">
        <title>The genomes of chicory, endive, great burdock and yacon provide insights into Asteraceae paleo-polyploidization history and plant inulin production.</title>
        <authorList>
            <person name="Fan W."/>
            <person name="Wang S."/>
            <person name="Wang H."/>
            <person name="Wang A."/>
            <person name="Jiang F."/>
            <person name="Liu H."/>
            <person name="Zhao H."/>
            <person name="Xu D."/>
            <person name="Zhang Y."/>
        </authorList>
    </citation>
    <scope>NUCLEOTIDE SEQUENCE [LARGE SCALE GENOMIC DNA]</scope>
    <source>
        <strain evidence="2">cv. Yunnan</strain>
        <tissue evidence="1">Leaves</tissue>
    </source>
</reference>
<reference evidence="2" key="1">
    <citation type="journal article" date="2022" name="Mol. Ecol. Resour.">
        <title>The genomes of chicory, endive, great burdock and yacon provide insights into Asteraceae palaeo-polyploidization history and plant inulin production.</title>
        <authorList>
            <person name="Fan W."/>
            <person name="Wang S."/>
            <person name="Wang H."/>
            <person name="Wang A."/>
            <person name="Jiang F."/>
            <person name="Liu H."/>
            <person name="Zhao H."/>
            <person name="Xu D."/>
            <person name="Zhang Y."/>
        </authorList>
    </citation>
    <scope>NUCLEOTIDE SEQUENCE [LARGE SCALE GENOMIC DNA]</scope>
    <source>
        <strain evidence="2">cv. Yunnan</strain>
    </source>
</reference>
<proteinExistence type="predicted"/>
<evidence type="ECO:0000313" key="1">
    <source>
        <dbReference type="EMBL" id="KAI3814710.1"/>
    </source>
</evidence>
<name>A0ACB9J347_9ASTR</name>
<accession>A0ACB9J347</accession>
<dbReference type="EMBL" id="CM042022">
    <property type="protein sequence ID" value="KAI3814710.1"/>
    <property type="molecule type" value="Genomic_DNA"/>
</dbReference>
<protein>
    <submittedName>
        <fullName evidence="1">Uncharacterized protein</fullName>
    </submittedName>
</protein>
<comment type="caution">
    <text evidence="1">The sequence shown here is derived from an EMBL/GenBank/DDBJ whole genome shotgun (WGS) entry which is preliminary data.</text>
</comment>
<gene>
    <name evidence="1" type="ORF">L1987_14354</name>
</gene>
<evidence type="ECO:0000313" key="2">
    <source>
        <dbReference type="Proteomes" id="UP001056120"/>
    </source>
</evidence>
<sequence length="297" mass="34224">MLQLETTSSSRFYHELALLWAWERFRNLAPRVISQYNYNQPIGARWRDNLSYRDTPSHVLRAYRSQLQSLRDSEFTWTPYDECLDRLPVTCTNGVNNNAPQTVGRRERRRGRRVPATNNEEPIVENVQQNLFDIDFGAIDTCGTNFGDTNFEAFVTSNIHQQHQNAYEADTSSNTHQNTYEVGTPSYIPQFENQYSPSGSYTDFGVSTQHQTPFMMPDISQNLSPFNVITTNQTPYQQPPYSFVSPVPLDLSLGMTYNSPDIQPENEQGNQVRNERPRRNARAPQCGTGHRLDRHHP</sequence>
<keyword evidence="2" id="KW-1185">Reference proteome</keyword>
<organism evidence="1 2">
    <name type="scientific">Smallanthus sonchifolius</name>
    <dbReference type="NCBI Taxonomy" id="185202"/>
    <lineage>
        <taxon>Eukaryota</taxon>
        <taxon>Viridiplantae</taxon>
        <taxon>Streptophyta</taxon>
        <taxon>Embryophyta</taxon>
        <taxon>Tracheophyta</taxon>
        <taxon>Spermatophyta</taxon>
        <taxon>Magnoliopsida</taxon>
        <taxon>eudicotyledons</taxon>
        <taxon>Gunneridae</taxon>
        <taxon>Pentapetalae</taxon>
        <taxon>asterids</taxon>
        <taxon>campanulids</taxon>
        <taxon>Asterales</taxon>
        <taxon>Asteraceae</taxon>
        <taxon>Asteroideae</taxon>
        <taxon>Heliantheae alliance</taxon>
        <taxon>Millerieae</taxon>
        <taxon>Smallanthus</taxon>
    </lineage>
</organism>